<dbReference type="KEGG" id="ppel:H6H00_09725"/>
<gene>
    <name evidence="1" type="ORF">H6H00_09725</name>
</gene>
<reference evidence="1 2" key="1">
    <citation type="submission" date="2020-08" db="EMBL/GenBank/DDBJ databases">
        <authorList>
            <person name="Mo P."/>
        </authorList>
    </citation>
    <scope>NUCLEOTIDE SEQUENCE [LARGE SCALE GENOMIC DNA]</scope>
    <source>
        <strain evidence="1 2">CGMCC 4.1532</strain>
    </source>
</reference>
<protein>
    <submittedName>
        <fullName evidence="1">Uncharacterized protein</fullName>
    </submittedName>
</protein>
<dbReference type="Proteomes" id="UP000515728">
    <property type="component" value="Chromosome"/>
</dbReference>
<name>A0A7G7MMY5_9PSEU</name>
<evidence type="ECO:0000313" key="1">
    <source>
        <dbReference type="EMBL" id="QNG54146.1"/>
    </source>
</evidence>
<sequence>MTRRNRVDPWGDLHADPARGMFTGNRGCLVDGAGALVRHHRGNLWITCVTRFRDRRVGLARPGRWTPVFFLDDAVALAAGHRPCGECRHAAYLAYREAVAASLGAPVRAGDLNRALAAERLRPGRGLDRARDRRTWRGTDVPDGTVVVTDGPRLVLGDRLLAFSPGGWRDPALRPAGELTVLTPPTSVAALRHGFAPELDQR</sequence>
<proteinExistence type="predicted"/>
<keyword evidence="2" id="KW-1185">Reference proteome</keyword>
<evidence type="ECO:0000313" key="2">
    <source>
        <dbReference type="Proteomes" id="UP000515728"/>
    </source>
</evidence>
<dbReference type="AlphaFoldDB" id="A0A7G7MMY5"/>
<organism evidence="1 2">
    <name type="scientific">Pseudonocardia petroleophila</name>
    <dbReference type="NCBI Taxonomy" id="37331"/>
    <lineage>
        <taxon>Bacteria</taxon>
        <taxon>Bacillati</taxon>
        <taxon>Actinomycetota</taxon>
        <taxon>Actinomycetes</taxon>
        <taxon>Pseudonocardiales</taxon>
        <taxon>Pseudonocardiaceae</taxon>
        <taxon>Pseudonocardia</taxon>
    </lineage>
</organism>
<dbReference type="EMBL" id="CP060131">
    <property type="protein sequence ID" value="QNG54146.1"/>
    <property type="molecule type" value="Genomic_DNA"/>
</dbReference>
<dbReference type="RefSeq" id="WP_185720970.1">
    <property type="nucleotide sequence ID" value="NZ_BAAAWI010000001.1"/>
</dbReference>
<accession>A0A7G7MMY5</accession>